<feature type="transmembrane region" description="Helical" evidence="7">
    <location>
        <begin position="347"/>
        <end position="369"/>
    </location>
</feature>
<evidence type="ECO:0000256" key="5">
    <source>
        <dbReference type="ARBA" id="ARBA00023136"/>
    </source>
</evidence>
<feature type="transmembrane region" description="Helical" evidence="7">
    <location>
        <begin position="645"/>
        <end position="665"/>
    </location>
</feature>
<dbReference type="Pfam" id="PF12704">
    <property type="entry name" value="MacB_PCD"/>
    <property type="match status" value="1"/>
</dbReference>
<evidence type="ECO:0000313" key="10">
    <source>
        <dbReference type="EMBL" id="MDR6725979.1"/>
    </source>
</evidence>
<evidence type="ECO:0000256" key="6">
    <source>
        <dbReference type="ARBA" id="ARBA00038076"/>
    </source>
</evidence>
<feature type="domain" description="ABC3 transporter permease C-terminal" evidence="8">
    <location>
        <begin position="649"/>
        <end position="765"/>
    </location>
</feature>
<comment type="caution">
    <text evidence="10">The sequence shown here is derived from an EMBL/GenBank/DDBJ whole genome shotgun (WGS) entry which is preliminary data.</text>
</comment>
<dbReference type="PANTHER" id="PTHR30572">
    <property type="entry name" value="MEMBRANE COMPONENT OF TRANSPORTER-RELATED"/>
    <property type="match status" value="1"/>
</dbReference>
<accession>A0AAP5H454</accession>
<feature type="transmembrane region" description="Helical" evidence="7">
    <location>
        <begin position="16"/>
        <end position="36"/>
    </location>
</feature>
<keyword evidence="4 7" id="KW-1133">Transmembrane helix</keyword>
<dbReference type="PANTHER" id="PTHR30572:SF4">
    <property type="entry name" value="ABC TRANSPORTER PERMEASE YTRF"/>
    <property type="match status" value="1"/>
</dbReference>
<feature type="transmembrane region" description="Helical" evidence="7">
    <location>
        <begin position="424"/>
        <end position="443"/>
    </location>
</feature>
<keyword evidence="2" id="KW-1003">Cell membrane</keyword>
<comment type="similarity">
    <text evidence="6">Belongs to the ABC-4 integral membrane protein family.</text>
</comment>
<dbReference type="InterPro" id="IPR003838">
    <property type="entry name" value="ABC3_permease_C"/>
</dbReference>
<comment type="subcellular location">
    <subcellularLocation>
        <location evidence="1">Cell membrane</location>
        <topology evidence="1">Multi-pass membrane protein</topology>
    </subcellularLocation>
</comment>
<evidence type="ECO:0000259" key="9">
    <source>
        <dbReference type="Pfam" id="PF12704"/>
    </source>
</evidence>
<feature type="transmembrane region" description="Helical" evidence="7">
    <location>
        <begin position="258"/>
        <end position="279"/>
    </location>
</feature>
<feature type="transmembrane region" description="Helical" evidence="7">
    <location>
        <begin position="699"/>
        <end position="725"/>
    </location>
</feature>
<proteinExistence type="inferred from homology"/>
<keyword evidence="5 7" id="KW-0472">Membrane</keyword>
<evidence type="ECO:0000256" key="4">
    <source>
        <dbReference type="ARBA" id="ARBA00022989"/>
    </source>
</evidence>
<evidence type="ECO:0000313" key="11">
    <source>
        <dbReference type="Proteomes" id="UP001254832"/>
    </source>
</evidence>
<evidence type="ECO:0000259" key="8">
    <source>
        <dbReference type="Pfam" id="PF02687"/>
    </source>
</evidence>
<feature type="transmembrane region" description="Helical" evidence="7">
    <location>
        <begin position="737"/>
        <end position="758"/>
    </location>
</feature>
<name>A0AAP5H454_PAEAM</name>
<sequence length="775" mass="87220">MKKLIVKLFRDMKQSVVQCIALVLVIAVGAFFYAGLSSYSQKQREYTEAYFATYNLSDLSVYYDRIAAEDVAQLAKVDGVERIEARYTTDALQYFDGYTAAFTIHSLPPENQINRPMIIGGRLPYQADEIIIDSHYAEEHLYRVGDSIRLNTNGREVAFEISGLIENVEYVKKNATQDHRTYAIAYVPQEAIPKIADSLYYNELLIDAKEGHDVDLIAQTMEAQSADLSYLGQTSKERSFGYAQIQQTIYNNGMMSKVIPLILFLISAIILFLTMSRTIDAQRGQIGIMKALGIKNSWIMFHYMGYALLVSLIGSLVGCIIALYVFIPLVTASSAKSYSLPGITFSLSPWLILPPLLFSSIFGLLSVYWSGRTILNERAAYIMRPKPPRNMKNLLIERIPGMWKRIPFSHKIILRNLFLNKKKAMASSIGTMVSMVLLIIAVGTQASLLKIANQIEDVYTYDLRVDYKMGTALEGIDLPSGIQSQHFISTLPVELVSGNNRENATMVVMDKENNLIKLFDQADQPIALGDHGVIVPKSYADHYNIVEGDFIQLRFTQPERRNQSVTMEVAQITNQFNHPSFYITPAYLESFQIDNRPTSMLIKANSDMELASIRDFFEQDQRVNSLTDKARIQESARYILNQNQFMFVMFIISAVVLSLGAVYTISSINIHERNRELATLKVLGYPIGKINSLIFKENIILTGLAAVVAVPLGMYCFTIVINALSSTHQQIPDQINVTGLLISILLAFLLTMLSNLLLRRNIANIHMTESLKSVE</sequence>
<reference evidence="10" key="1">
    <citation type="submission" date="2023-07" db="EMBL/GenBank/DDBJ databases">
        <title>Sorghum-associated microbial communities from plants grown in Nebraska, USA.</title>
        <authorList>
            <person name="Schachtman D."/>
        </authorList>
    </citation>
    <scope>NUCLEOTIDE SEQUENCE</scope>
    <source>
        <strain evidence="10">BE80</strain>
    </source>
</reference>
<gene>
    <name evidence="10" type="ORF">J2W91_004484</name>
</gene>
<dbReference type="InterPro" id="IPR050250">
    <property type="entry name" value="Macrolide_Exporter_MacB"/>
</dbReference>
<evidence type="ECO:0000256" key="2">
    <source>
        <dbReference type="ARBA" id="ARBA00022475"/>
    </source>
</evidence>
<organism evidence="10 11">
    <name type="scientific">Paenibacillus amylolyticus</name>
    <dbReference type="NCBI Taxonomy" id="1451"/>
    <lineage>
        <taxon>Bacteria</taxon>
        <taxon>Bacillati</taxon>
        <taxon>Bacillota</taxon>
        <taxon>Bacilli</taxon>
        <taxon>Bacillales</taxon>
        <taxon>Paenibacillaceae</taxon>
        <taxon>Paenibacillus</taxon>
    </lineage>
</organism>
<feature type="transmembrane region" description="Helical" evidence="7">
    <location>
        <begin position="300"/>
        <end position="327"/>
    </location>
</feature>
<dbReference type="GO" id="GO:0022857">
    <property type="term" value="F:transmembrane transporter activity"/>
    <property type="evidence" value="ECO:0007669"/>
    <property type="project" value="TreeGrafter"/>
</dbReference>
<dbReference type="RefSeq" id="WP_310143672.1">
    <property type="nucleotide sequence ID" value="NZ_JAVDTR010000014.1"/>
</dbReference>
<dbReference type="Proteomes" id="UP001254832">
    <property type="component" value="Unassembled WGS sequence"/>
</dbReference>
<dbReference type="EMBL" id="JAVDTR010000014">
    <property type="protein sequence ID" value="MDR6725979.1"/>
    <property type="molecule type" value="Genomic_DNA"/>
</dbReference>
<feature type="domain" description="ABC3 transporter permease C-terminal" evidence="8">
    <location>
        <begin position="258"/>
        <end position="373"/>
    </location>
</feature>
<protein>
    <submittedName>
        <fullName evidence="10">ABC transport system permease protein</fullName>
    </submittedName>
</protein>
<keyword evidence="3 7" id="KW-0812">Transmembrane</keyword>
<dbReference type="Pfam" id="PF02687">
    <property type="entry name" value="FtsX"/>
    <property type="match status" value="2"/>
</dbReference>
<dbReference type="AlphaFoldDB" id="A0AAP5H454"/>
<evidence type="ECO:0000256" key="3">
    <source>
        <dbReference type="ARBA" id="ARBA00022692"/>
    </source>
</evidence>
<dbReference type="InterPro" id="IPR025857">
    <property type="entry name" value="MacB_PCD"/>
</dbReference>
<dbReference type="GO" id="GO:0005886">
    <property type="term" value="C:plasma membrane"/>
    <property type="evidence" value="ECO:0007669"/>
    <property type="project" value="UniProtKB-SubCell"/>
</dbReference>
<feature type="domain" description="MacB-like periplasmic core" evidence="9">
    <location>
        <begin position="23"/>
        <end position="223"/>
    </location>
</feature>
<evidence type="ECO:0000256" key="7">
    <source>
        <dbReference type="SAM" id="Phobius"/>
    </source>
</evidence>
<evidence type="ECO:0000256" key="1">
    <source>
        <dbReference type="ARBA" id="ARBA00004651"/>
    </source>
</evidence>